<dbReference type="PANTHER" id="PTHR24320">
    <property type="entry name" value="RETINOL DEHYDROGENASE"/>
    <property type="match status" value="1"/>
</dbReference>
<comment type="caution">
    <text evidence="4">The sequence shown here is derived from an EMBL/GenBank/DDBJ whole genome shotgun (WGS) entry which is preliminary data.</text>
</comment>
<dbReference type="OrthoDB" id="191139at2759"/>
<proteinExistence type="inferred from homology"/>
<dbReference type="GO" id="GO:0016491">
    <property type="term" value="F:oxidoreductase activity"/>
    <property type="evidence" value="ECO:0007669"/>
    <property type="project" value="UniProtKB-KW"/>
</dbReference>
<keyword evidence="3" id="KW-0560">Oxidoreductase</keyword>
<evidence type="ECO:0000256" key="1">
    <source>
        <dbReference type="ARBA" id="ARBA00006484"/>
    </source>
</evidence>
<evidence type="ECO:0000313" key="4">
    <source>
        <dbReference type="EMBL" id="KAH7367942.1"/>
    </source>
</evidence>
<protein>
    <submittedName>
        <fullName evidence="4">Daunorubicin C-13 ketoreductase</fullName>
    </submittedName>
</protein>
<dbReference type="AlphaFoldDB" id="A0A8K0TRH2"/>
<sequence>MAESRPLDPKTWDPLSNLPDLTGKIAVVTGSSTGIGLGAVKFLALKGAKVYLAARSESKSCRAIEDLRSEHPVIKANQIAWLKLDLSDLRSISEAAAHFTGMETKLDILVNNAAAPGTAVEKLSSGWEPHIGTDHAGHFAFTNLLLPLLEAATREPEADVRVVTITSNTPIIFLPASYEPNFTKASVLHDPIPYVATSWAYGWRHLFNVDMFTYSVAKLACSMFAQELQRRLSEKGLPIISIHLNPGSVNTASSNILRFGLKNLMAGMFLTPDQGSTNILFAAAAPAVRENAEVFGGKYLEPVGKVAKHHPALQKDHLVQGLWSNAQLSVNQHLKELGLPPLSDW</sequence>
<evidence type="ECO:0000256" key="3">
    <source>
        <dbReference type="ARBA" id="ARBA00023002"/>
    </source>
</evidence>
<comment type="similarity">
    <text evidence="1">Belongs to the short-chain dehydrogenases/reductases (SDR) family.</text>
</comment>
<dbReference type="Pfam" id="PF00106">
    <property type="entry name" value="adh_short"/>
    <property type="match status" value="1"/>
</dbReference>
<evidence type="ECO:0000256" key="2">
    <source>
        <dbReference type="ARBA" id="ARBA00022857"/>
    </source>
</evidence>
<dbReference type="InterPro" id="IPR036291">
    <property type="entry name" value="NAD(P)-bd_dom_sf"/>
</dbReference>
<keyword evidence="2" id="KW-0521">NADP</keyword>
<dbReference type="SUPFAM" id="SSF51735">
    <property type="entry name" value="NAD(P)-binding Rossmann-fold domains"/>
    <property type="match status" value="1"/>
</dbReference>
<dbReference type="EMBL" id="JAGPXD010000002">
    <property type="protein sequence ID" value="KAH7367942.1"/>
    <property type="molecule type" value="Genomic_DNA"/>
</dbReference>
<dbReference type="Proteomes" id="UP000813385">
    <property type="component" value="Unassembled WGS sequence"/>
</dbReference>
<gene>
    <name evidence="4" type="ORF">B0T11DRAFT_349377</name>
</gene>
<organism evidence="4 5">
    <name type="scientific">Plectosphaerella cucumerina</name>
    <dbReference type="NCBI Taxonomy" id="40658"/>
    <lineage>
        <taxon>Eukaryota</taxon>
        <taxon>Fungi</taxon>
        <taxon>Dikarya</taxon>
        <taxon>Ascomycota</taxon>
        <taxon>Pezizomycotina</taxon>
        <taxon>Sordariomycetes</taxon>
        <taxon>Hypocreomycetidae</taxon>
        <taxon>Glomerellales</taxon>
        <taxon>Plectosphaerellaceae</taxon>
        <taxon>Plectosphaerella</taxon>
    </lineage>
</organism>
<reference evidence="4" key="1">
    <citation type="journal article" date="2021" name="Nat. Commun.">
        <title>Genetic determinants of endophytism in the Arabidopsis root mycobiome.</title>
        <authorList>
            <person name="Mesny F."/>
            <person name="Miyauchi S."/>
            <person name="Thiergart T."/>
            <person name="Pickel B."/>
            <person name="Atanasova L."/>
            <person name="Karlsson M."/>
            <person name="Huettel B."/>
            <person name="Barry K.W."/>
            <person name="Haridas S."/>
            <person name="Chen C."/>
            <person name="Bauer D."/>
            <person name="Andreopoulos W."/>
            <person name="Pangilinan J."/>
            <person name="LaButti K."/>
            <person name="Riley R."/>
            <person name="Lipzen A."/>
            <person name="Clum A."/>
            <person name="Drula E."/>
            <person name="Henrissat B."/>
            <person name="Kohler A."/>
            <person name="Grigoriev I.V."/>
            <person name="Martin F.M."/>
            <person name="Hacquard S."/>
        </authorList>
    </citation>
    <scope>NUCLEOTIDE SEQUENCE</scope>
    <source>
        <strain evidence="4">MPI-CAGE-AT-0016</strain>
    </source>
</reference>
<evidence type="ECO:0000313" key="5">
    <source>
        <dbReference type="Proteomes" id="UP000813385"/>
    </source>
</evidence>
<dbReference type="InterPro" id="IPR002347">
    <property type="entry name" value="SDR_fam"/>
</dbReference>
<dbReference type="PRINTS" id="PR00081">
    <property type="entry name" value="GDHRDH"/>
</dbReference>
<keyword evidence="5" id="KW-1185">Reference proteome</keyword>
<name>A0A8K0TRH2_9PEZI</name>
<accession>A0A8K0TRH2</accession>
<dbReference type="PANTHER" id="PTHR24320:SF282">
    <property type="entry name" value="WW DOMAIN-CONTAINING OXIDOREDUCTASE"/>
    <property type="match status" value="1"/>
</dbReference>
<dbReference type="Gene3D" id="3.40.50.720">
    <property type="entry name" value="NAD(P)-binding Rossmann-like Domain"/>
    <property type="match status" value="1"/>
</dbReference>